<keyword evidence="2" id="KW-1185">Reference proteome</keyword>
<dbReference type="HOGENOM" id="CLU_881848_0_0_5"/>
<protein>
    <submittedName>
        <fullName evidence="1">Bll4579 protein</fullName>
    </submittedName>
</protein>
<evidence type="ECO:0000313" key="2">
    <source>
        <dbReference type="Proteomes" id="UP000002526"/>
    </source>
</evidence>
<evidence type="ECO:0000313" key="1">
    <source>
        <dbReference type="EMBL" id="BAC49844.1"/>
    </source>
</evidence>
<organism evidence="1 2">
    <name type="scientific">Bradyrhizobium diazoefficiens (strain JCM 10833 / BCRC 13528 / IAM 13628 / NBRC 14792 / USDA 110)</name>
    <dbReference type="NCBI Taxonomy" id="224911"/>
    <lineage>
        <taxon>Bacteria</taxon>
        <taxon>Pseudomonadati</taxon>
        <taxon>Pseudomonadota</taxon>
        <taxon>Alphaproteobacteria</taxon>
        <taxon>Hyphomicrobiales</taxon>
        <taxon>Nitrobacteraceae</taxon>
        <taxon>Bradyrhizobium</taxon>
    </lineage>
</organism>
<dbReference type="AlphaFoldDB" id="Q89LG5"/>
<dbReference type="EnsemblBacteria" id="BAC49844">
    <property type="protein sequence ID" value="BAC49844"/>
    <property type="gene ID" value="BAC49844"/>
</dbReference>
<proteinExistence type="predicted"/>
<name>Q89LG5_BRADU</name>
<dbReference type="EMBL" id="BA000040">
    <property type="protein sequence ID" value="BAC49844.1"/>
    <property type="molecule type" value="Genomic_DNA"/>
</dbReference>
<dbReference type="STRING" id="224911.AAV28_20125"/>
<dbReference type="OrthoDB" id="8244840at2"/>
<dbReference type="eggNOG" id="ENOG5033ZME">
    <property type="taxonomic scope" value="Bacteria"/>
</dbReference>
<dbReference type="PATRIC" id="fig|224911.5.peg.4644"/>
<sequence>MIEGCELVRTGRWSVETNTGVTNRQYSALSDTPYPIDLDSIRGAFPPGIEAPPLLVDFADWLNGRPWGSVGRFSLQGQFSDHAPIVDGSPLRDRFSLFMRLPDGSAVGGWYGAGLDRDNPPIVGLGSEGDYELLAPSLDGLLAKLTSQQFGNAWSDLLPHDEVECQTVELARWLAGRPAGEPMAPDDASLELPDFRGFVEKWSRDREDYWANHRLMAELGWRLAAHLPKGKKPWDKTNFEVAISGAQYQARVLTRGPQPFEEASSIESLLRDLREEMRRAQPELGLWYAMSFGLYADGRVMPNFEYDLRPTIDGEPALLSEAKADLVRAPRPERWVPKWLAAS</sequence>
<dbReference type="InParanoid" id="Q89LG5"/>
<reference evidence="2" key="1">
    <citation type="journal article" date="2002" name="DNA Res.">
        <title>Complete genomic sequence of nitrogen-fixing symbiotic bacterium Bradyrhizobium japonicum USDA110.</title>
        <authorList>
            <person name="Kaneko T."/>
            <person name="Nakamura Y."/>
            <person name="Sato S."/>
            <person name="Minamisawa K."/>
            <person name="Uchiumi T."/>
            <person name="Sasamoto S."/>
            <person name="Watanabe A."/>
            <person name="Idesawa K."/>
            <person name="Iriguchi M."/>
            <person name="Kawashima K."/>
            <person name="Kohara M."/>
            <person name="Matsumoto M."/>
            <person name="Shimpo S."/>
            <person name="Tsuruoka H."/>
            <person name="Wada T."/>
            <person name="Yamada M."/>
            <person name="Tabata S."/>
        </authorList>
    </citation>
    <scope>NUCLEOTIDE SEQUENCE [LARGE SCALE GENOMIC DNA]</scope>
    <source>
        <strain evidence="2">JCM 10833 / BCRC 13528 / IAM 13628 / NBRC 14792 / USDA 110</strain>
    </source>
</reference>
<accession>Q89LG5</accession>
<gene>
    <name evidence="1" type="ordered locus">bll4579</name>
</gene>
<dbReference type="Proteomes" id="UP000002526">
    <property type="component" value="Chromosome"/>
</dbReference>
<dbReference type="KEGG" id="bja:bll4579"/>